<evidence type="ECO:0000256" key="8">
    <source>
        <dbReference type="SAM" id="SignalP"/>
    </source>
</evidence>
<evidence type="ECO:0000256" key="7">
    <source>
        <dbReference type="ARBA" id="ARBA00044505"/>
    </source>
</evidence>
<comment type="subcellular location">
    <subcellularLocation>
        <location evidence="1">Cell outer membrane</location>
        <topology evidence="1">Lipid-anchor</topology>
    </subcellularLocation>
</comment>
<protein>
    <recommendedName>
        <fullName evidence="11">Outer membrane lipoprotein</fullName>
    </recommendedName>
</protein>
<name>A0A1Q9AZD0_9HYPH</name>
<evidence type="ECO:0008006" key="11">
    <source>
        <dbReference type="Google" id="ProtNLM"/>
    </source>
</evidence>
<dbReference type="PROSITE" id="PS51257">
    <property type="entry name" value="PROKAR_LIPOPROTEIN"/>
    <property type="match status" value="1"/>
</dbReference>
<keyword evidence="5" id="KW-0998">Cell outer membrane</keyword>
<dbReference type="GO" id="GO:0009279">
    <property type="term" value="C:cell outer membrane"/>
    <property type="evidence" value="ECO:0007669"/>
    <property type="project" value="UniProtKB-SubCell"/>
</dbReference>
<keyword evidence="4" id="KW-0564">Palmitate</keyword>
<dbReference type="Proteomes" id="UP000186364">
    <property type="component" value="Unassembled WGS sequence"/>
</dbReference>
<feature type="chain" id="PRO_5010382485" description="Outer membrane lipoprotein" evidence="8">
    <location>
        <begin position="17"/>
        <end position="125"/>
    </location>
</feature>
<dbReference type="EMBL" id="MKIP01000034">
    <property type="protein sequence ID" value="OLP61051.1"/>
    <property type="molecule type" value="Genomic_DNA"/>
</dbReference>
<dbReference type="RefSeq" id="WP_075626943.1">
    <property type="nucleotide sequence ID" value="NZ_FOAM01000006.1"/>
</dbReference>
<feature type="signal peptide" evidence="8">
    <location>
        <begin position="1"/>
        <end position="16"/>
    </location>
</feature>
<keyword evidence="10" id="KW-1185">Reference proteome</keyword>
<dbReference type="NCBIfam" id="NF041251">
    <property type="entry name" value="omp10_alpha_prot"/>
    <property type="match status" value="1"/>
</dbReference>
<comment type="similarity">
    <text evidence="7">Belongs to the rhizobiaceae omp10 lipoprotein family.</text>
</comment>
<evidence type="ECO:0000256" key="3">
    <source>
        <dbReference type="ARBA" id="ARBA00023136"/>
    </source>
</evidence>
<organism evidence="9 10">
    <name type="scientific">Xaviernesmea oryzae</name>
    <dbReference type="NCBI Taxonomy" id="464029"/>
    <lineage>
        <taxon>Bacteria</taxon>
        <taxon>Pseudomonadati</taxon>
        <taxon>Pseudomonadota</taxon>
        <taxon>Alphaproteobacteria</taxon>
        <taxon>Hyphomicrobiales</taxon>
        <taxon>Rhizobiaceae</taxon>
        <taxon>Rhizobium/Agrobacterium group</taxon>
        <taxon>Xaviernesmea</taxon>
    </lineage>
</organism>
<accession>A0A1Q9AZD0</accession>
<evidence type="ECO:0000313" key="9">
    <source>
        <dbReference type="EMBL" id="OLP61051.1"/>
    </source>
</evidence>
<comment type="caution">
    <text evidence="9">The sequence shown here is derived from an EMBL/GenBank/DDBJ whole genome shotgun (WGS) entry which is preliminary data.</text>
</comment>
<proteinExistence type="inferred from homology"/>
<dbReference type="OrthoDB" id="7889062at2"/>
<evidence type="ECO:0000313" key="10">
    <source>
        <dbReference type="Proteomes" id="UP000186364"/>
    </source>
</evidence>
<evidence type="ECO:0000256" key="2">
    <source>
        <dbReference type="ARBA" id="ARBA00022729"/>
    </source>
</evidence>
<dbReference type="AlphaFoldDB" id="A0A1Q9AZD0"/>
<dbReference type="Pfam" id="PF26368">
    <property type="entry name" value="OMP10"/>
    <property type="match status" value="1"/>
</dbReference>
<gene>
    <name evidence="9" type="ORF">BJF93_03055</name>
</gene>
<evidence type="ECO:0000256" key="6">
    <source>
        <dbReference type="ARBA" id="ARBA00023288"/>
    </source>
</evidence>
<dbReference type="InterPro" id="IPR049857">
    <property type="entry name" value="Omp10-like"/>
</dbReference>
<keyword evidence="3" id="KW-0472">Membrane</keyword>
<sequence>MTRIATWFTLSLAALAASCQSAPQEVYRPVYGTAPATPAGVDGAWVDPNGIVSTFAGGTFTTRTTDTNQVLASGSYTNVTPQLVEINMTSMVRKTQSKVNCALATPSQLNCTTDSGSQFSLTRRS</sequence>
<keyword evidence="2 8" id="KW-0732">Signal</keyword>
<evidence type="ECO:0000256" key="1">
    <source>
        <dbReference type="ARBA" id="ARBA00004459"/>
    </source>
</evidence>
<evidence type="ECO:0000256" key="5">
    <source>
        <dbReference type="ARBA" id="ARBA00023237"/>
    </source>
</evidence>
<keyword evidence="6" id="KW-0449">Lipoprotein</keyword>
<evidence type="ECO:0000256" key="4">
    <source>
        <dbReference type="ARBA" id="ARBA00023139"/>
    </source>
</evidence>
<reference evidence="9 10" key="1">
    <citation type="submission" date="2016-09" db="EMBL/GenBank/DDBJ databases">
        <title>Rhizobium sp. nov., a novel species isolated from the rice rhizosphere.</title>
        <authorList>
            <person name="Zhao J."/>
            <person name="Zhang X."/>
        </authorList>
    </citation>
    <scope>NUCLEOTIDE SEQUENCE [LARGE SCALE GENOMIC DNA]</scope>
    <source>
        <strain evidence="9 10">1.7048</strain>
    </source>
</reference>